<organism evidence="3 4">
    <name type="scientific">Caulobacter mirabilis</name>
    <dbReference type="NCBI Taxonomy" id="69666"/>
    <lineage>
        <taxon>Bacteria</taxon>
        <taxon>Pseudomonadati</taxon>
        <taxon>Pseudomonadota</taxon>
        <taxon>Alphaproteobacteria</taxon>
        <taxon>Caulobacterales</taxon>
        <taxon>Caulobacteraceae</taxon>
        <taxon>Caulobacter</taxon>
    </lineage>
</organism>
<evidence type="ECO:0000256" key="2">
    <source>
        <dbReference type="SAM" id="SignalP"/>
    </source>
</evidence>
<evidence type="ECO:0000256" key="1">
    <source>
        <dbReference type="SAM" id="MobiDB-lite"/>
    </source>
</evidence>
<dbReference type="AlphaFoldDB" id="A0A2D2AW14"/>
<dbReference type="RefSeq" id="WP_099621456.1">
    <property type="nucleotide sequence ID" value="NZ_CP024201.1"/>
</dbReference>
<evidence type="ECO:0000313" key="4">
    <source>
        <dbReference type="Proteomes" id="UP000228945"/>
    </source>
</evidence>
<dbReference type="EMBL" id="CP024201">
    <property type="protein sequence ID" value="ATQ42199.1"/>
    <property type="molecule type" value="Genomic_DNA"/>
</dbReference>
<keyword evidence="4" id="KW-1185">Reference proteome</keyword>
<feature type="compositionally biased region" description="Low complexity" evidence="1">
    <location>
        <begin position="198"/>
        <end position="211"/>
    </location>
</feature>
<name>A0A2D2AW14_9CAUL</name>
<protein>
    <submittedName>
        <fullName evidence="3">Uncharacterized protein</fullName>
    </submittedName>
</protein>
<reference evidence="3 4" key="1">
    <citation type="submission" date="2017-10" db="EMBL/GenBank/DDBJ databases">
        <title>Genome sequence of Caulobacter mirabilis FWC38.</title>
        <authorList>
            <person name="Fiebig A."/>
            <person name="Crosson S."/>
        </authorList>
    </citation>
    <scope>NUCLEOTIDE SEQUENCE [LARGE SCALE GENOMIC DNA]</scope>
    <source>
        <strain evidence="3 4">FWC 38</strain>
    </source>
</reference>
<sequence length="242" mass="25717">MAPYLFALLLLAQDAPAEAAPPTTDDLVATAVPRKQTVAPLPIQGGPVSAPTDDYGYVGWCYGVLAGYVDLYDVAMPEVERIERAWPTPSTEENIKIIYPGQRAEARETLKVLRAAMEAAEKASPTAIHEDGQAAIKKGRAVWTGATTVPKAQLAQFWMSWSPPAKCEETAKTLTERSNLFGQALSANAPPAEKPAEPTEAPVDVAAAPEETAIDALLPSGETPPEAAPEAPKEPVLRGPKR</sequence>
<feature type="signal peptide" evidence="2">
    <location>
        <begin position="1"/>
        <end position="19"/>
    </location>
</feature>
<dbReference type="Proteomes" id="UP000228945">
    <property type="component" value="Chromosome"/>
</dbReference>
<evidence type="ECO:0000313" key="3">
    <source>
        <dbReference type="EMBL" id="ATQ42199.1"/>
    </source>
</evidence>
<gene>
    <name evidence="3" type="ORF">CSW64_07105</name>
</gene>
<feature type="chain" id="PRO_5013770141" evidence="2">
    <location>
        <begin position="20"/>
        <end position="242"/>
    </location>
</feature>
<keyword evidence="2" id="KW-0732">Signal</keyword>
<dbReference type="KEGG" id="cmb:CSW64_07105"/>
<feature type="region of interest" description="Disordered" evidence="1">
    <location>
        <begin position="188"/>
        <end position="242"/>
    </location>
</feature>
<accession>A0A2D2AW14</accession>
<proteinExistence type="predicted"/>
<dbReference type="OrthoDB" id="7172192at2"/>